<dbReference type="AlphaFoldDB" id="A0A6P8B5C2"/>
<evidence type="ECO:0000313" key="2">
    <source>
        <dbReference type="Proteomes" id="UP000515153"/>
    </source>
</evidence>
<keyword evidence="2" id="KW-1185">Reference proteome</keyword>
<accession>A0A6P8B5C2</accession>
<evidence type="ECO:0000256" key="1">
    <source>
        <dbReference type="SAM" id="MobiDB-lite"/>
    </source>
</evidence>
<organism evidence="2 3">
    <name type="scientific">Pyricularia grisea</name>
    <name type="common">Crabgrass-specific blast fungus</name>
    <name type="synonym">Magnaporthe grisea</name>
    <dbReference type="NCBI Taxonomy" id="148305"/>
    <lineage>
        <taxon>Eukaryota</taxon>
        <taxon>Fungi</taxon>
        <taxon>Dikarya</taxon>
        <taxon>Ascomycota</taxon>
        <taxon>Pezizomycotina</taxon>
        <taxon>Sordariomycetes</taxon>
        <taxon>Sordariomycetidae</taxon>
        <taxon>Magnaporthales</taxon>
        <taxon>Pyriculariaceae</taxon>
        <taxon>Pyricularia</taxon>
    </lineage>
</organism>
<reference evidence="2 3" key="1">
    <citation type="journal article" date="2019" name="Mol. Biol. Evol.">
        <title>Blast fungal genomes show frequent chromosomal changes, gene gains and losses, and effector gene turnover.</title>
        <authorList>
            <person name="Gomez Luciano L.B."/>
            <person name="Jason Tsai I."/>
            <person name="Chuma I."/>
            <person name="Tosa Y."/>
            <person name="Chen Y.H."/>
            <person name="Li J.Y."/>
            <person name="Li M.Y."/>
            <person name="Jade Lu M.Y."/>
            <person name="Nakayashiki H."/>
            <person name="Li W.H."/>
        </authorList>
    </citation>
    <scope>NUCLEOTIDE SEQUENCE [LARGE SCALE GENOMIC DNA]</scope>
    <source>
        <strain evidence="2 3">NI907</strain>
    </source>
</reference>
<dbReference type="RefSeq" id="XP_030982431.1">
    <property type="nucleotide sequence ID" value="XM_031126417.1"/>
</dbReference>
<protein>
    <submittedName>
        <fullName evidence="3">Uncharacterized protein</fullName>
    </submittedName>
</protein>
<feature type="compositionally biased region" description="Polar residues" evidence="1">
    <location>
        <begin position="1"/>
        <end position="14"/>
    </location>
</feature>
<proteinExistence type="predicted"/>
<dbReference type="Proteomes" id="UP000515153">
    <property type="component" value="Chromosome I"/>
</dbReference>
<sequence length="32" mass="3401">MTELFHQSKNSPSKQLAIARGKKGVGSFPQAG</sequence>
<dbReference type="GeneID" id="41961326"/>
<dbReference type="KEGG" id="pgri:PgNI_06393"/>
<name>A0A6P8B5C2_PYRGI</name>
<evidence type="ECO:0000313" key="3">
    <source>
        <dbReference type="RefSeq" id="XP_030982431.1"/>
    </source>
</evidence>
<gene>
    <name evidence="3" type="ORF">PgNI_06393</name>
</gene>
<reference evidence="3" key="2">
    <citation type="submission" date="2019-10" db="EMBL/GenBank/DDBJ databases">
        <authorList>
            <consortium name="NCBI Genome Project"/>
        </authorList>
    </citation>
    <scope>NUCLEOTIDE SEQUENCE</scope>
    <source>
        <strain evidence="3">NI907</strain>
    </source>
</reference>
<reference evidence="3" key="3">
    <citation type="submission" date="2025-08" db="UniProtKB">
        <authorList>
            <consortium name="RefSeq"/>
        </authorList>
    </citation>
    <scope>IDENTIFICATION</scope>
    <source>
        <strain evidence="3">NI907</strain>
    </source>
</reference>
<feature type="region of interest" description="Disordered" evidence="1">
    <location>
        <begin position="1"/>
        <end position="32"/>
    </location>
</feature>